<dbReference type="InterPro" id="IPR036291">
    <property type="entry name" value="NAD(P)-bd_dom_sf"/>
</dbReference>
<gene>
    <name evidence="4" type="ORF">H7K45_30615</name>
</gene>
<dbReference type="Pfam" id="PF00106">
    <property type="entry name" value="adh_short"/>
    <property type="match status" value="1"/>
</dbReference>
<dbReference type="PRINTS" id="PR00080">
    <property type="entry name" value="SDRFAMILY"/>
</dbReference>
<dbReference type="InterPro" id="IPR002347">
    <property type="entry name" value="SDR_fam"/>
</dbReference>
<sequence>MHWTGHTILITGGGSGIGAGLAAAMHYAGNQVLIAGRRVQALKAVAHQHPGMAYLPLDQSDPSEVRVFAEEVVRRHPRLNVLVNNAGIVRAEDLCAPDPDVVVEVTSTNLLGPLLLTTHLLPVLRCRPSAAIVNVTSSLAFVPKATLPTYSATKAAMHSYTESLRFQLRHSTVRVVEVPPPRVRLETDALGDEHGIAVSTFVEEVMSSLTAHPEADEIVVPTARRLRFAERRGVYTQQFNAVNPVDPKGRP</sequence>
<name>A0A9X3C3S9_9MYCO</name>
<proteinExistence type="inferred from homology"/>
<dbReference type="SUPFAM" id="SSF51735">
    <property type="entry name" value="NAD(P)-binding Rossmann-fold domains"/>
    <property type="match status" value="1"/>
</dbReference>
<protein>
    <submittedName>
        <fullName evidence="4">SDR family oxidoreductase</fullName>
    </submittedName>
</protein>
<keyword evidence="2" id="KW-0560">Oxidoreductase</keyword>
<comment type="similarity">
    <text evidence="1 3">Belongs to the short-chain dehydrogenases/reductases (SDR) family.</text>
</comment>
<dbReference type="AlphaFoldDB" id="A0A9X3C3S9"/>
<organism evidence="4 5">
    <name type="scientific">Mycobacterium yunnanensis</name>
    <dbReference type="NCBI Taxonomy" id="368477"/>
    <lineage>
        <taxon>Bacteria</taxon>
        <taxon>Bacillati</taxon>
        <taxon>Actinomycetota</taxon>
        <taxon>Actinomycetes</taxon>
        <taxon>Mycobacteriales</taxon>
        <taxon>Mycobacteriaceae</taxon>
        <taxon>Mycobacterium</taxon>
    </lineage>
</organism>
<reference evidence="4" key="1">
    <citation type="submission" date="2020-07" db="EMBL/GenBank/DDBJ databases">
        <authorList>
            <person name="Pettersson B.M.F."/>
            <person name="Behra P.R.K."/>
            <person name="Ramesh M."/>
            <person name="Das S."/>
            <person name="Dasgupta S."/>
            <person name="Kirsebom L.A."/>
        </authorList>
    </citation>
    <scope>NUCLEOTIDE SEQUENCE</scope>
    <source>
        <strain evidence="4">DSM 44838</strain>
    </source>
</reference>
<dbReference type="Proteomes" id="UP001141629">
    <property type="component" value="Unassembled WGS sequence"/>
</dbReference>
<evidence type="ECO:0000313" key="4">
    <source>
        <dbReference type="EMBL" id="MCV7424898.1"/>
    </source>
</evidence>
<keyword evidence="5" id="KW-1185">Reference proteome</keyword>
<dbReference type="GO" id="GO:0016491">
    <property type="term" value="F:oxidoreductase activity"/>
    <property type="evidence" value="ECO:0007669"/>
    <property type="project" value="UniProtKB-KW"/>
</dbReference>
<dbReference type="EMBL" id="JACKVK010000022">
    <property type="protein sequence ID" value="MCV7424898.1"/>
    <property type="molecule type" value="Genomic_DNA"/>
</dbReference>
<accession>A0A9X3C3S9</accession>
<dbReference type="PANTHER" id="PTHR44196:SF1">
    <property type="entry name" value="DEHYDROGENASE_REDUCTASE SDR FAMILY MEMBER 7B"/>
    <property type="match status" value="1"/>
</dbReference>
<dbReference type="InterPro" id="IPR020904">
    <property type="entry name" value="Sc_DH/Rdtase_CS"/>
</dbReference>
<reference evidence="4" key="2">
    <citation type="journal article" date="2022" name="BMC Genomics">
        <title>Comparative genome analysis of mycobacteria focusing on tRNA and non-coding RNA.</title>
        <authorList>
            <person name="Behra P.R.K."/>
            <person name="Pettersson B.M.F."/>
            <person name="Ramesh M."/>
            <person name="Das S."/>
            <person name="Dasgupta S."/>
            <person name="Kirsebom L.A."/>
        </authorList>
    </citation>
    <scope>NUCLEOTIDE SEQUENCE</scope>
    <source>
        <strain evidence="4">DSM 44838</strain>
    </source>
</reference>
<comment type="caution">
    <text evidence="4">The sequence shown here is derived from an EMBL/GenBank/DDBJ whole genome shotgun (WGS) entry which is preliminary data.</text>
</comment>
<evidence type="ECO:0000256" key="3">
    <source>
        <dbReference type="RuleBase" id="RU000363"/>
    </source>
</evidence>
<dbReference type="PRINTS" id="PR00081">
    <property type="entry name" value="GDHRDH"/>
</dbReference>
<dbReference type="Gene3D" id="3.40.50.720">
    <property type="entry name" value="NAD(P)-binding Rossmann-like Domain"/>
    <property type="match status" value="1"/>
</dbReference>
<dbReference type="GO" id="GO:0016020">
    <property type="term" value="C:membrane"/>
    <property type="evidence" value="ECO:0007669"/>
    <property type="project" value="TreeGrafter"/>
</dbReference>
<evidence type="ECO:0000256" key="1">
    <source>
        <dbReference type="ARBA" id="ARBA00006484"/>
    </source>
</evidence>
<dbReference type="RefSeq" id="WP_263999991.1">
    <property type="nucleotide sequence ID" value="NZ_JACKVK010000022.1"/>
</dbReference>
<dbReference type="PANTHER" id="PTHR44196">
    <property type="entry name" value="DEHYDROGENASE/REDUCTASE SDR FAMILY MEMBER 7B"/>
    <property type="match status" value="1"/>
</dbReference>
<evidence type="ECO:0000313" key="5">
    <source>
        <dbReference type="Proteomes" id="UP001141629"/>
    </source>
</evidence>
<dbReference type="PROSITE" id="PS00061">
    <property type="entry name" value="ADH_SHORT"/>
    <property type="match status" value="1"/>
</dbReference>
<evidence type="ECO:0000256" key="2">
    <source>
        <dbReference type="ARBA" id="ARBA00023002"/>
    </source>
</evidence>